<organism evidence="9 10">
    <name type="scientific">Momordica charantia</name>
    <name type="common">Bitter gourd</name>
    <name type="synonym">Balsam pear</name>
    <dbReference type="NCBI Taxonomy" id="3673"/>
    <lineage>
        <taxon>Eukaryota</taxon>
        <taxon>Viridiplantae</taxon>
        <taxon>Streptophyta</taxon>
        <taxon>Embryophyta</taxon>
        <taxon>Tracheophyta</taxon>
        <taxon>Spermatophyta</taxon>
        <taxon>Magnoliopsida</taxon>
        <taxon>eudicotyledons</taxon>
        <taxon>Gunneridae</taxon>
        <taxon>Pentapetalae</taxon>
        <taxon>rosids</taxon>
        <taxon>fabids</taxon>
        <taxon>Cucurbitales</taxon>
        <taxon>Cucurbitaceae</taxon>
        <taxon>Momordiceae</taxon>
        <taxon>Momordica</taxon>
    </lineage>
</organism>
<dbReference type="FunFam" id="1.10.10.60:FF:000157">
    <property type="entry name" value="Myb transcription factor"/>
    <property type="match status" value="1"/>
</dbReference>
<feature type="domain" description="Myb-like" evidence="7">
    <location>
        <begin position="62"/>
        <end position="112"/>
    </location>
</feature>
<dbReference type="PROSITE" id="PS51294">
    <property type="entry name" value="HTH_MYB"/>
    <property type="match status" value="2"/>
</dbReference>
<keyword evidence="9" id="KW-1185">Reference proteome</keyword>
<name>A0A6J1CWA7_MOMCH</name>
<evidence type="ECO:0000256" key="5">
    <source>
        <dbReference type="ARBA" id="ARBA00023163"/>
    </source>
</evidence>
<evidence type="ECO:0000256" key="1">
    <source>
        <dbReference type="ARBA" id="ARBA00004123"/>
    </source>
</evidence>
<dbReference type="PROSITE" id="PS50090">
    <property type="entry name" value="MYB_LIKE"/>
    <property type="match status" value="2"/>
</dbReference>
<evidence type="ECO:0000259" key="8">
    <source>
        <dbReference type="PROSITE" id="PS51294"/>
    </source>
</evidence>
<sequence>MGRSPCCEKAHTNKGAWTKEEDERLIAYIRAHGEGCWRSLPKAAGLLRCGKSCRLRWINYLRPDLKRGNFTEEEDELIIKLHSLLGNKWSLIAGRLPGRTDNEIKNYWNTHIRRKLLNRGIDPVTHRPINEPAQEVASTTISFSASDVKVEEKPTAAEREPQIQERETPIRERCPDLNLELRISPPYQPHAEKLGAKSLCFACSLGLQNSKDCSCKIGCSIGTSSGNSSNSGYDFLGMKNGILDYRSLEMK</sequence>
<dbReference type="Gene3D" id="1.10.10.60">
    <property type="entry name" value="Homeodomain-like"/>
    <property type="match status" value="2"/>
</dbReference>
<dbReference type="SMART" id="SM00717">
    <property type="entry name" value="SANT"/>
    <property type="match status" value="2"/>
</dbReference>
<evidence type="ECO:0000256" key="2">
    <source>
        <dbReference type="ARBA" id="ARBA00022737"/>
    </source>
</evidence>
<dbReference type="PANTHER" id="PTHR47994">
    <property type="entry name" value="F14D16.11-RELATED"/>
    <property type="match status" value="1"/>
</dbReference>
<evidence type="ECO:0000256" key="4">
    <source>
        <dbReference type="ARBA" id="ARBA00023125"/>
    </source>
</evidence>
<dbReference type="GO" id="GO:0000976">
    <property type="term" value="F:transcription cis-regulatory region binding"/>
    <property type="evidence" value="ECO:0007669"/>
    <property type="project" value="UniProtKB-ARBA"/>
</dbReference>
<dbReference type="Pfam" id="PF00249">
    <property type="entry name" value="Myb_DNA-binding"/>
    <property type="match status" value="2"/>
</dbReference>
<reference evidence="10" key="1">
    <citation type="submission" date="2025-08" db="UniProtKB">
        <authorList>
            <consortium name="RefSeq"/>
        </authorList>
    </citation>
    <scope>IDENTIFICATION</scope>
    <source>
        <strain evidence="10">OHB3-1</strain>
    </source>
</reference>
<keyword evidence="6" id="KW-0539">Nucleus</keyword>
<evidence type="ECO:0000259" key="7">
    <source>
        <dbReference type="PROSITE" id="PS50090"/>
    </source>
</evidence>
<dbReference type="Proteomes" id="UP000504603">
    <property type="component" value="Unplaced"/>
</dbReference>
<feature type="domain" description="HTH myb-type" evidence="8">
    <location>
        <begin position="9"/>
        <end position="61"/>
    </location>
</feature>
<dbReference type="SUPFAM" id="SSF46689">
    <property type="entry name" value="Homeodomain-like"/>
    <property type="match status" value="1"/>
</dbReference>
<feature type="domain" description="Myb-like" evidence="7">
    <location>
        <begin position="9"/>
        <end position="61"/>
    </location>
</feature>
<dbReference type="FunFam" id="1.10.10.60:FF:000001">
    <property type="entry name" value="MYB-related transcription factor"/>
    <property type="match status" value="1"/>
</dbReference>
<dbReference type="InterPro" id="IPR009057">
    <property type="entry name" value="Homeodomain-like_sf"/>
</dbReference>
<dbReference type="OrthoDB" id="2143914at2759"/>
<keyword evidence="4" id="KW-0238">DNA-binding</keyword>
<keyword evidence="5" id="KW-0804">Transcription</keyword>
<gene>
    <name evidence="10" type="primary">LOC111015381</name>
</gene>
<dbReference type="GeneID" id="111015381"/>
<keyword evidence="2" id="KW-0677">Repeat</keyword>
<dbReference type="InterPro" id="IPR015495">
    <property type="entry name" value="Myb_TF_plants"/>
</dbReference>
<feature type="domain" description="HTH myb-type" evidence="8">
    <location>
        <begin position="62"/>
        <end position="116"/>
    </location>
</feature>
<evidence type="ECO:0000313" key="9">
    <source>
        <dbReference type="Proteomes" id="UP000504603"/>
    </source>
</evidence>
<proteinExistence type="predicted"/>
<dbReference type="CDD" id="cd00167">
    <property type="entry name" value="SANT"/>
    <property type="match status" value="2"/>
</dbReference>
<evidence type="ECO:0000256" key="3">
    <source>
        <dbReference type="ARBA" id="ARBA00023015"/>
    </source>
</evidence>
<accession>A0A6J1CWA7</accession>
<dbReference type="PANTHER" id="PTHR47994:SF5">
    <property type="entry name" value="F14D16.11-RELATED"/>
    <property type="match status" value="1"/>
</dbReference>
<evidence type="ECO:0000313" key="10">
    <source>
        <dbReference type="RefSeq" id="XP_022146085.1"/>
    </source>
</evidence>
<evidence type="ECO:0000256" key="6">
    <source>
        <dbReference type="ARBA" id="ARBA00023242"/>
    </source>
</evidence>
<comment type="subcellular location">
    <subcellularLocation>
        <location evidence="1">Nucleus</location>
    </subcellularLocation>
</comment>
<protein>
    <submittedName>
        <fullName evidence="10">Myb-related protein 308-like</fullName>
    </submittedName>
</protein>
<dbReference type="InterPro" id="IPR017930">
    <property type="entry name" value="Myb_dom"/>
</dbReference>
<dbReference type="RefSeq" id="XP_022146085.1">
    <property type="nucleotide sequence ID" value="XM_022290393.1"/>
</dbReference>
<dbReference type="GO" id="GO:0005634">
    <property type="term" value="C:nucleus"/>
    <property type="evidence" value="ECO:0007669"/>
    <property type="project" value="UniProtKB-SubCell"/>
</dbReference>
<dbReference type="InterPro" id="IPR001005">
    <property type="entry name" value="SANT/Myb"/>
</dbReference>
<dbReference type="KEGG" id="mcha:111015381"/>
<dbReference type="AlphaFoldDB" id="A0A6J1CWA7"/>
<keyword evidence="3" id="KW-0805">Transcription regulation</keyword>